<reference evidence="2" key="1">
    <citation type="submission" date="2017-09" db="EMBL/GenBank/DDBJ databases">
        <title>Depth-based differentiation of microbial function through sediment-hosted aquifers and enrichment of novel symbionts in the deep terrestrial subsurface.</title>
        <authorList>
            <person name="Probst A.J."/>
            <person name="Ladd B."/>
            <person name="Jarett J.K."/>
            <person name="Geller-Mcgrath D.E."/>
            <person name="Sieber C.M.K."/>
            <person name="Emerson J.B."/>
            <person name="Anantharaman K."/>
            <person name="Thomas B.C."/>
            <person name="Malmstrom R."/>
            <person name="Stieglmeier M."/>
            <person name="Klingl A."/>
            <person name="Woyke T."/>
            <person name="Ryan C.M."/>
            <person name="Banfield J.F."/>
        </authorList>
    </citation>
    <scope>NUCLEOTIDE SEQUENCE [LARGE SCALE GENOMIC DNA]</scope>
</reference>
<evidence type="ECO:0000313" key="2">
    <source>
        <dbReference type="Proteomes" id="UP000230543"/>
    </source>
</evidence>
<dbReference type="Gene3D" id="2.10.110.10">
    <property type="entry name" value="Cysteine Rich Protein"/>
    <property type="match status" value="1"/>
</dbReference>
<evidence type="ECO:0008006" key="3">
    <source>
        <dbReference type="Google" id="ProtNLM"/>
    </source>
</evidence>
<protein>
    <recommendedName>
        <fullName evidence="3">PARP-type domain-containing protein</fullName>
    </recommendedName>
</protein>
<proteinExistence type="predicted"/>
<dbReference type="AlphaFoldDB" id="A0A2M6WCS9"/>
<gene>
    <name evidence="1" type="ORF">COU22_01375</name>
</gene>
<comment type="caution">
    <text evidence="1">The sequence shown here is derived from an EMBL/GenBank/DDBJ whole genome shotgun (WGS) entry which is preliminary data.</text>
</comment>
<evidence type="ECO:0000313" key="1">
    <source>
        <dbReference type="EMBL" id="PIT90592.1"/>
    </source>
</evidence>
<organism evidence="1 2">
    <name type="scientific">Candidatus Komeilibacteria bacterium CG10_big_fil_rev_8_21_14_0_10_41_13</name>
    <dbReference type="NCBI Taxonomy" id="1974476"/>
    <lineage>
        <taxon>Bacteria</taxon>
        <taxon>Candidatus Komeiliibacteriota</taxon>
    </lineage>
</organism>
<dbReference type="EMBL" id="PFBO01000039">
    <property type="protein sequence ID" value="PIT90592.1"/>
    <property type="molecule type" value="Genomic_DNA"/>
</dbReference>
<sequence>MLSIKLLAPRDKKSPSQCRHCQQEILDGQRRYYSRQAGMKGHYHWDCFVEACRQA</sequence>
<accession>A0A2M6WCS9</accession>
<name>A0A2M6WCS9_9BACT</name>
<feature type="non-terminal residue" evidence="1">
    <location>
        <position position="55"/>
    </location>
</feature>
<dbReference type="Proteomes" id="UP000230543">
    <property type="component" value="Unassembled WGS sequence"/>
</dbReference>